<dbReference type="SMART" id="SM01034">
    <property type="entry name" value="BLUF"/>
    <property type="match status" value="1"/>
</dbReference>
<dbReference type="OrthoDB" id="196105at2"/>
<dbReference type="STRING" id="871741.SAMN05192570_0374"/>
<dbReference type="RefSeq" id="WP_092306167.1">
    <property type="nucleotide sequence ID" value="NZ_FOZV01000001.1"/>
</dbReference>
<dbReference type="EMBL" id="FOZV01000001">
    <property type="protein sequence ID" value="SFS30359.1"/>
    <property type="molecule type" value="Genomic_DNA"/>
</dbReference>
<gene>
    <name evidence="2" type="ORF">SAMN05192570_0374</name>
</gene>
<dbReference type="InterPro" id="IPR036046">
    <property type="entry name" value="Acylphosphatase-like_dom_sf"/>
</dbReference>
<dbReference type="PROSITE" id="PS50925">
    <property type="entry name" value="BLUF"/>
    <property type="match status" value="1"/>
</dbReference>
<name>A0A1I6NR33_9CAUL</name>
<organism evidence="2 3">
    <name type="scientific">Brevundimonas viscosa</name>
    <dbReference type="NCBI Taxonomy" id="871741"/>
    <lineage>
        <taxon>Bacteria</taxon>
        <taxon>Pseudomonadati</taxon>
        <taxon>Pseudomonadota</taxon>
        <taxon>Alphaproteobacteria</taxon>
        <taxon>Caulobacterales</taxon>
        <taxon>Caulobacteraceae</taxon>
        <taxon>Brevundimonas</taxon>
    </lineage>
</organism>
<dbReference type="Pfam" id="PF04940">
    <property type="entry name" value="BLUF"/>
    <property type="match status" value="1"/>
</dbReference>
<dbReference type="GO" id="GO:0009882">
    <property type="term" value="F:blue light photoreceptor activity"/>
    <property type="evidence" value="ECO:0007669"/>
    <property type="project" value="InterPro"/>
</dbReference>
<dbReference type="InterPro" id="IPR007024">
    <property type="entry name" value="BLUF_domain"/>
</dbReference>
<sequence>MPHRLDRLIYRSTATRPTNVLVSLAELLGESQRNNARSGLTGALAVHKGHFLQVVEGDPGQVDILQRRLADDPRHRDIRVLERRAVDARVFDGWTMASATISPGLAPELDALLAEDRPSGQRIVGLMLEAVARA</sequence>
<evidence type="ECO:0000313" key="3">
    <source>
        <dbReference type="Proteomes" id="UP000198788"/>
    </source>
</evidence>
<proteinExistence type="predicted"/>
<protein>
    <submittedName>
        <fullName evidence="2">Sensors of blue-light using FAD</fullName>
    </submittedName>
</protein>
<evidence type="ECO:0000313" key="2">
    <source>
        <dbReference type="EMBL" id="SFS30359.1"/>
    </source>
</evidence>
<accession>A0A1I6NR33</accession>
<dbReference type="Gene3D" id="3.30.70.100">
    <property type="match status" value="1"/>
</dbReference>
<dbReference type="Proteomes" id="UP000198788">
    <property type="component" value="Unassembled WGS sequence"/>
</dbReference>
<evidence type="ECO:0000259" key="1">
    <source>
        <dbReference type="PROSITE" id="PS50925"/>
    </source>
</evidence>
<dbReference type="SUPFAM" id="SSF54975">
    <property type="entry name" value="Acylphosphatase/BLUF domain-like"/>
    <property type="match status" value="1"/>
</dbReference>
<feature type="domain" description="BLUF" evidence="1">
    <location>
        <begin position="5"/>
        <end position="97"/>
    </location>
</feature>
<dbReference type="AlphaFoldDB" id="A0A1I6NR33"/>
<dbReference type="GO" id="GO:0071949">
    <property type="term" value="F:FAD binding"/>
    <property type="evidence" value="ECO:0007669"/>
    <property type="project" value="InterPro"/>
</dbReference>
<keyword evidence="3" id="KW-1185">Reference proteome</keyword>
<reference evidence="3" key="1">
    <citation type="submission" date="2016-10" db="EMBL/GenBank/DDBJ databases">
        <authorList>
            <person name="Varghese N."/>
            <person name="Submissions S."/>
        </authorList>
    </citation>
    <scope>NUCLEOTIDE SEQUENCE [LARGE SCALE GENOMIC DNA]</scope>
    <source>
        <strain evidence="3">CGMCC 1.10683</strain>
    </source>
</reference>